<gene>
    <name evidence="1" type="ORF">DM02DRAFT_662830</name>
</gene>
<dbReference type="STRING" id="97972.A0A2V1D3H3"/>
<proteinExistence type="predicted"/>
<evidence type="ECO:0000313" key="2">
    <source>
        <dbReference type="Proteomes" id="UP000244855"/>
    </source>
</evidence>
<name>A0A2V1D3H3_9PLEO</name>
<dbReference type="AlphaFoldDB" id="A0A2V1D3H3"/>
<reference evidence="1 2" key="1">
    <citation type="journal article" date="2018" name="Sci. Rep.">
        <title>Comparative genomics provides insights into the lifestyle and reveals functional heterogeneity of dark septate endophytic fungi.</title>
        <authorList>
            <person name="Knapp D.G."/>
            <person name="Nemeth J.B."/>
            <person name="Barry K."/>
            <person name="Hainaut M."/>
            <person name="Henrissat B."/>
            <person name="Johnson J."/>
            <person name="Kuo A."/>
            <person name="Lim J.H.P."/>
            <person name="Lipzen A."/>
            <person name="Nolan M."/>
            <person name="Ohm R.A."/>
            <person name="Tamas L."/>
            <person name="Grigoriev I.V."/>
            <person name="Spatafora J.W."/>
            <person name="Nagy L.G."/>
            <person name="Kovacs G.M."/>
        </authorList>
    </citation>
    <scope>NUCLEOTIDE SEQUENCE [LARGE SCALE GENOMIC DNA]</scope>
    <source>
        <strain evidence="1 2">DSE2036</strain>
    </source>
</reference>
<evidence type="ECO:0000313" key="1">
    <source>
        <dbReference type="EMBL" id="PVH92562.1"/>
    </source>
</evidence>
<sequence>MLNVEPEQAEGVVKYYLHRTRWITRGWTLQELIAPRYLVFYDKNWDEIGDRITLASALSSIIDVDTEILQRPQYVTAYAMIPSFSIAKRMSWAGGRNTTRPEDIAYCLLGLFDVHIPLLYGEGGDNPFFRLQEEIMKQSMDLSILAWGRPGRQFSELPCGALAASPADFYSSPTIIHFPEPAVEPFQVTNKGLRISLPIVKTDIGYLAILLNCRNAHNLNGPLAIRVSPPDPSQSSNHVHHRLSSGLFTVKKSDRCWPEEMEEIYLRFRRDILYRGAPNGVSFRIALITDNDGIRIRELVCTNASYGDWNPKMNILRLSEQHDHPDIYLFIYDKLVMSEHLPSIPIAKLVIIKQSDDTYQCGIMDHSSDFDSESMPPDSLTVQGSRLEVKISEHAELVMGDLVHEIWLVRRPLPGSSSHRVGATQLRSS</sequence>
<dbReference type="Proteomes" id="UP000244855">
    <property type="component" value="Unassembled WGS sequence"/>
</dbReference>
<dbReference type="EMBL" id="KZ805669">
    <property type="protein sequence ID" value="PVH92562.1"/>
    <property type="molecule type" value="Genomic_DNA"/>
</dbReference>
<organism evidence="1 2">
    <name type="scientific">Periconia macrospinosa</name>
    <dbReference type="NCBI Taxonomy" id="97972"/>
    <lineage>
        <taxon>Eukaryota</taxon>
        <taxon>Fungi</taxon>
        <taxon>Dikarya</taxon>
        <taxon>Ascomycota</taxon>
        <taxon>Pezizomycotina</taxon>
        <taxon>Dothideomycetes</taxon>
        <taxon>Pleosporomycetidae</taxon>
        <taxon>Pleosporales</taxon>
        <taxon>Massarineae</taxon>
        <taxon>Periconiaceae</taxon>
        <taxon>Periconia</taxon>
    </lineage>
</organism>
<dbReference type="PANTHER" id="PTHR10622:SF10">
    <property type="entry name" value="HET DOMAIN-CONTAINING PROTEIN"/>
    <property type="match status" value="1"/>
</dbReference>
<keyword evidence="2" id="KW-1185">Reference proteome</keyword>
<evidence type="ECO:0008006" key="3">
    <source>
        <dbReference type="Google" id="ProtNLM"/>
    </source>
</evidence>
<dbReference type="PANTHER" id="PTHR10622">
    <property type="entry name" value="HET DOMAIN-CONTAINING PROTEIN"/>
    <property type="match status" value="1"/>
</dbReference>
<protein>
    <recommendedName>
        <fullName evidence="3">Heterokaryon incompatibility domain-containing protein</fullName>
    </recommendedName>
</protein>
<accession>A0A2V1D3H3</accession>